<feature type="domain" description="Phage tail fibre adhesin Gp38 N-terminal" evidence="1">
    <location>
        <begin position="1"/>
        <end position="40"/>
    </location>
</feature>
<protein>
    <recommendedName>
        <fullName evidence="1">Phage tail fibre adhesin Gp38 N-terminal domain-containing protein</fullName>
    </recommendedName>
</protein>
<proteinExistence type="predicted"/>
<sequence>MAVTGPWVGSSAKAETGESWMAQAGAKLRLGTPFWMSNMIGRSVFNFSLTVQYRNWNNIYYRGSWQVGGWNWSPKPTTQNTVQGNFEGKEVTLFVSVSGQGGVNYWNGDPQGTTLGIRNGDAINLRVMMSDGTTFDFTPGKMDGDVRNYQIASNDEANKLKNWFSDRTDQYWEGLITRR</sequence>
<evidence type="ECO:0000313" key="3">
    <source>
        <dbReference type="Proteomes" id="UP001434466"/>
    </source>
</evidence>
<dbReference type="EMBL" id="OR532896">
    <property type="protein sequence ID" value="WPJ56193.1"/>
    <property type="molecule type" value="Genomic_DNA"/>
</dbReference>
<dbReference type="Pfam" id="PF21721">
    <property type="entry name" value="Gp38_N"/>
    <property type="match status" value="1"/>
</dbReference>
<accession>A0AAX4H1M6</accession>
<reference evidence="2" key="1">
    <citation type="submission" date="2023-09" db="EMBL/GenBank/DDBJ databases">
        <authorList>
            <person name="Feng J."/>
        </authorList>
    </citation>
    <scope>NUCLEOTIDE SEQUENCE</scope>
</reference>
<gene>
    <name evidence="2" type="ORF">RCIP0102_00083</name>
</gene>
<evidence type="ECO:0000259" key="1">
    <source>
        <dbReference type="Pfam" id="PF21721"/>
    </source>
</evidence>
<dbReference type="Proteomes" id="UP001434466">
    <property type="component" value="Segment"/>
</dbReference>
<evidence type="ECO:0000313" key="2">
    <source>
        <dbReference type="EMBL" id="WPJ56193.1"/>
    </source>
</evidence>
<organism evidence="2 3">
    <name type="scientific">Klebsiella phage RCIP0102</name>
    <dbReference type="NCBI Taxonomy" id="3094270"/>
    <lineage>
        <taxon>Viruses</taxon>
    </lineage>
</organism>
<dbReference type="InterPro" id="IPR048291">
    <property type="entry name" value="Gp38_N"/>
</dbReference>
<name>A0AAX4H1M6_9VIRU</name>